<dbReference type="InterPro" id="IPR002575">
    <property type="entry name" value="Aminoglycoside_PTrfase"/>
</dbReference>
<evidence type="ECO:0000259" key="1">
    <source>
        <dbReference type="Pfam" id="PF01636"/>
    </source>
</evidence>
<dbReference type="EMBL" id="FRCB01000006">
    <property type="protein sequence ID" value="SHM28564.1"/>
    <property type="molecule type" value="Genomic_DNA"/>
</dbReference>
<sequence>MSQPLDTDALSLWLAAHLPGFRGPVTATKFSGGQSNPTYRLDTPSGAYVLRRKPPGVLLKSAHAVEREFRVQQALGATDVPVARMHVLCEDPDVIGSAFYVMQAVAGRNFDDPALPDVSPGDRSAMIGAMNACLAAIHEVDIDAVGLSDFGPSGNYYARQLDRWTKQYRATQTDDLPDMDALIGWLGANMPADDGQRRLVHGDYRLDNLLFAPDSPRIAAVLDWELSTIGHPYADLAAVIMQWSMPHTAEGRGLAGVDRAALGLWEDARFIDAYCARRGLAGIERFEFYLAFCHFRMAAILQGVRKRALDGNASDPERGLQLGAYVPQFARQGLEATRK</sequence>
<dbReference type="RefSeq" id="WP_149779874.1">
    <property type="nucleotide sequence ID" value="NZ_FRCB01000006.1"/>
</dbReference>
<protein>
    <submittedName>
        <fullName evidence="2">Predicted kinase, aminoglycoside phosphotransferase (APT) family</fullName>
    </submittedName>
</protein>
<name>A0A1M7HJD1_9RHOB</name>
<proteinExistence type="predicted"/>
<evidence type="ECO:0000313" key="3">
    <source>
        <dbReference type="Proteomes" id="UP000322545"/>
    </source>
</evidence>
<dbReference type="CDD" id="cd05154">
    <property type="entry name" value="ACAD10_11_N-like"/>
    <property type="match status" value="1"/>
</dbReference>
<dbReference type="InterPro" id="IPR052898">
    <property type="entry name" value="ACAD10-like"/>
</dbReference>
<keyword evidence="2" id="KW-0418">Kinase</keyword>
<dbReference type="InterPro" id="IPR011009">
    <property type="entry name" value="Kinase-like_dom_sf"/>
</dbReference>
<accession>A0A1M7HJD1</accession>
<dbReference type="PANTHER" id="PTHR47829:SF3">
    <property type="entry name" value="AMINOGLYCOSIDE PHOSPHOTRANSFERASE DOMAIN-CONTAINING PROTEIN"/>
    <property type="match status" value="1"/>
</dbReference>
<feature type="domain" description="Aminoglycoside phosphotransferase" evidence="1">
    <location>
        <begin position="27"/>
        <end position="269"/>
    </location>
</feature>
<organism evidence="2 3">
    <name type="scientific">Roseovarius litoreus</name>
    <dbReference type="NCBI Taxonomy" id="1155722"/>
    <lineage>
        <taxon>Bacteria</taxon>
        <taxon>Pseudomonadati</taxon>
        <taxon>Pseudomonadota</taxon>
        <taxon>Alphaproteobacteria</taxon>
        <taxon>Rhodobacterales</taxon>
        <taxon>Roseobacteraceae</taxon>
        <taxon>Roseovarius</taxon>
    </lineage>
</organism>
<gene>
    <name evidence="2" type="ORF">SAMN05443432_10627</name>
</gene>
<dbReference type="InterPro" id="IPR041726">
    <property type="entry name" value="ACAD10_11_N"/>
</dbReference>
<dbReference type="SUPFAM" id="SSF56112">
    <property type="entry name" value="Protein kinase-like (PK-like)"/>
    <property type="match status" value="1"/>
</dbReference>
<reference evidence="2 3" key="1">
    <citation type="submission" date="2016-11" db="EMBL/GenBank/DDBJ databases">
        <authorList>
            <person name="Varghese N."/>
            <person name="Submissions S."/>
        </authorList>
    </citation>
    <scope>NUCLEOTIDE SEQUENCE [LARGE SCALE GENOMIC DNA]</scope>
    <source>
        <strain evidence="2 3">DSM 28249</strain>
    </source>
</reference>
<dbReference type="PANTHER" id="PTHR47829">
    <property type="entry name" value="HYDROLASE, PUTATIVE (AFU_ORTHOLOGUE AFUA_1G12880)-RELATED"/>
    <property type="match status" value="1"/>
</dbReference>
<dbReference type="Gene3D" id="3.30.200.20">
    <property type="entry name" value="Phosphorylase Kinase, domain 1"/>
    <property type="match status" value="1"/>
</dbReference>
<dbReference type="Proteomes" id="UP000322545">
    <property type="component" value="Unassembled WGS sequence"/>
</dbReference>
<dbReference type="Pfam" id="PF01636">
    <property type="entry name" value="APH"/>
    <property type="match status" value="1"/>
</dbReference>
<dbReference type="AlphaFoldDB" id="A0A1M7HJD1"/>
<evidence type="ECO:0000313" key="2">
    <source>
        <dbReference type="EMBL" id="SHM28564.1"/>
    </source>
</evidence>
<dbReference type="GO" id="GO:0016301">
    <property type="term" value="F:kinase activity"/>
    <property type="evidence" value="ECO:0007669"/>
    <property type="project" value="UniProtKB-KW"/>
</dbReference>
<keyword evidence="2" id="KW-0808">Transferase</keyword>
<dbReference type="Gene3D" id="3.90.1200.10">
    <property type="match status" value="1"/>
</dbReference>
<keyword evidence="3" id="KW-1185">Reference proteome</keyword>